<dbReference type="Proteomes" id="UP000789366">
    <property type="component" value="Unassembled WGS sequence"/>
</dbReference>
<reference evidence="1" key="1">
    <citation type="submission" date="2021-06" db="EMBL/GenBank/DDBJ databases">
        <authorList>
            <person name="Kallberg Y."/>
            <person name="Tangrot J."/>
            <person name="Rosling A."/>
        </authorList>
    </citation>
    <scope>NUCLEOTIDE SEQUENCE</scope>
    <source>
        <strain evidence="1">28 12/20/2015</strain>
    </source>
</reference>
<sequence>MALISEEVPVSSEINSINNHKQIVSQSKNAFTSDILDNISNFDICQSINTEHKSPEDKADDNFLDLKEKKRVSNKIRQCNRERKLKCKSTIQDISSDLSHVIETVNDQDLKLLYNQNLKSFT</sequence>
<evidence type="ECO:0000313" key="2">
    <source>
        <dbReference type="Proteomes" id="UP000789366"/>
    </source>
</evidence>
<accession>A0ACA9RA98</accession>
<keyword evidence="2" id="KW-1185">Reference proteome</keyword>
<dbReference type="EMBL" id="CAJVPW010063141">
    <property type="protein sequence ID" value="CAG8784347.1"/>
    <property type="molecule type" value="Genomic_DNA"/>
</dbReference>
<proteinExistence type="predicted"/>
<organism evidence="1 2">
    <name type="scientific">Cetraspora pellucida</name>
    <dbReference type="NCBI Taxonomy" id="1433469"/>
    <lineage>
        <taxon>Eukaryota</taxon>
        <taxon>Fungi</taxon>
        <taxon>Fungi incertae sedis</taxon>
        <taxon>Mucoromycota</taxon>
        <taxon>Glomeromycotina</taxon>
        <taxon>Glomeromycetes</taxon>
        <taxon>Diversisporales</taxon>
        <taxon>Gigasporaceae</taxon>
        <taxon>Cetraspora</taxon>
    </lineage>
</organism>
<comment type="caution">
    <text evidence="1">The sequence shown here is derived from an EMBL/GenBank/DDBJ whole genome shotgun (WGS) entry which is preliminary data.</text>
</comment>
<evidence type="ECO:0000313" key="1">
    <source>
        <dbReference type="EMBL" id="CAG8784347.1"/>
    </source>
</evidence>
<protein>
    <submittedName>
        <fullName evidence="1">16666_t:CDS:1</fullName>
    </submittedName>
</protein>
<name>A0ACA9RA98_9GLOM</name>
<gene>
    <name evidence="1" type="ORF">SPELUC_LOCUS16650</name>
</gene>
<feature type="non-terminal residue" evidence="1">
    <location>
        <position position="122"/>
    </location>
</feature>